<protein>
    <submittedName>
        <fullName evidence="6">LLM class flavin-dependent oxidoreductase</fullName>
    </submittedName>
</protein>
<evidence type="ECO:0000256" key="1">
    <source>
        <dbReference type="ARBA" id="ARBA00022630"/>
    </source>
</evidence>
<evidence type="ECO:0000256" key="3">
    <source>
        <dbReference type="ARBA" id="ARBA00023002"/>
    </source>
</evidence>
<dbReference type="AlphaFoldDB" id="A0A928YTK0"/>
<feature type="domain" description="Luciferase-like" evidence="5">
    <location>
        <begin position="49"/>
        <end position="323"/>
    </location>
</feature>
<gene>
    <name evidence="6" type="ORF">C4F51_04505</name>
</gene>
<dbReference type="PANTHER" id="PTHR42847:SF4">
    <property type="entry name" value="ALKANESULFONATE MONOOXYGENASE-RELATED"/>
    <property type="match status" value="1"/>
</dbReference>
<keyword evidence="4" id="KW-0503">Monooxygenase</keyword>
<keyword evidence="2" id="KW-0288">FMN</keyword>
<dbReference type="InterPro" id="IPR050172">
    <property type="entry name" value="SsuD_RutA_monooxygenase"/>
</dbReference>
<dbReference type="Proteomes" id="UP000652567">
    <property type="component" value="Unassembled WGS sequence"/>
</dbReference>
<keyword evidence="7" id="KW-1185">Reference proteome</keyword>
<dbReference type="InterPro" id="IPR011251">
    <property type="entry name" value="Luciferase-like_dom"/>
</dbReference>
<dbReference type="SUPFAM" id="SSF51679">
    <property type="entry name" value="Bacterial luciferase-like"/>
    <property type="match status" value="1"/>
</dbReference>
<dbReference type="RefSeq" id="WP_193907534.1">
    <property type="nucleotide sequence ID" value="NZ_PRDL01000001.1"/>
</dbReference>
<sequence length="358" mass="39681">MTATVYWQLPSNTDARYGDARLRKRAERLKDDPPPFTDGVSDPRGKAFNYFDYLHQIARAADLSGFNGLHIQHDTDGDESWIIAGYLARSVRHLVLLTEFEASRGSAVYAAKNAVSFQRYTHGRFAWHITRGDDQQARKKQADFLPDEKVNDRIGEFITVAQGVINGADVTFKGDYFEVLAGGFKGPLAGHPAPQVFLSGNDDASLKLSATQADVHIFSAQAATALHAQRERLEEYARQQSRTLQYALRVNVIARETEQEALFDAERIHSQQQHDGSLQAARISGSLYRLPENHSSGAAAQLVGSYEQVIAQLQSWVEAGFQHLILGASPHLEEAYRIGEHVLPALRDILSGQQKATA</sequence>
<organism evidence="6 7">
    <name type="scientific">Cellvibrio polysaccharolyticus</name>
    <dbReference type="NCBI Taxonomy" id="2082724"/>
    <lineage>
        <taxon>Bacteria</taxon>
        <taxon>Pseudomonadati</taxon>
        <taxon>Pseudomonadota</taxon>
        <taxon>Gammaproteobacteria</taxon>
        <taxon>Cellvibrionales</taxon>
        <taxon>Cellvibrionaceae</taxon>
        <taxon>Cellvibrio</taxon>
    </lineage>
</organism>
<keyword evidence="3" id="KW-0560">Oxidoreductase</keyword>
<name>A0A928YTK0_9GAMM</name>
<dbReference type="GO" id="GO:0008726">
    <property type="term" value="F:alkanesulfonate monooxygenase activity"/>
    <property type="evidence" value="ECO:0007669"/>
    <property type="project" value="TreeGrafter"/>
</dbReference>
<keyword evidence="1" id="KW-0285">Flavoprotein</keyword>
<reference evidence="6" key="1">
    <citation type="submission" date="2018-07" db="EMBL/GenBank/DDBJ databases">
        <title>Genome assembly of strain Ka43.</title>
        <authorList>
            <person name="Kukolya J."/>
            <person name="Nagy I."/>
            <person name="Horvath B."/>
            <person name="Toth A."/>
        </authorList>
    </citation>
    <scope>NUCLEOTIDE SEQUENCE</scope>
    <source>
        <strain evidence="6">KB43</strain>
    </source>
</reference>
<evidence type="ECO:0000313" key="6">
    <source>
        <dbReference type="EMBL" id="MBE8716445.1"/>
    </source>
</evidence>
<evidence type="ECO:0000256" key="2">
    <source>
        <dbReference type="ARBA" id="ARBA00022643"/>
    </source>
</evidence>
<dbReference type="EMBL" id="PRDL01000001">
    <property type="protein sequence ID" value="MBE8716445.1"/>
    <property type="molecule type" value="Genomic_DNA"/>
</dbReference>
<accession>A0A928YTK0</accession>
<dbReference type="PANTHER" id="PTHR42847">
    <property type="entry name" value="ALKANESULFONATE MONOOXYGENASE"/>
    <property type="match status" value="1"/>
</dbReference>
<dbReference type="Gene3D" id="3.20.20.30">
    <property type="entry name" value="Luciferase-like domain"/>
    <property type="match status" value="1"/>
</dbReference>
<dbReference type="InterPro" id="IPR036661">
    <property type="entry name" value="Luciferase-like_sf"/>
</dbReference>
<evidence type="ECO:0000259" key="5">
    <source>
        <dbReference type="Pfam" id="PF00296"/>
    </source>
</evidence>
<dbReference type="Pfam" id="PF00296">
    <property type="entry name" value="Bac_luciferase"/>
    <property type="match status" value="1"/>
</dbReference>
<comment type="caution">
    <text evidence="6">The sequence shown here is derived from an EMBL/GenBank/DDBJ whole genome shotgun (WGS) entry which is preliminary data.</text>
</comment>
<dbReference type="GO" id="GO:0046306">
    <property type="term" value="P:alkanesulfonate catabolic process"/>
    <property type="evidence" value="ECO:0007669"/>
    <property type="project" value="TreeGrafter"/>
</dbReference>
<proteinExistence type="predicted"/>
<evidence type="ECO:0000313" key="7">
    <source>
        <dbReference type="Proteomes" id="UP000652567"/>
    </source>
</evidence>
<evidence type="ECO:0000256" key="4">
    <source>
        <dbReference type="ARBA" id="ARBA00023033"/>
    </source>
</evidence>